<organism evidence="3 5">
    <name type="scientific">Rothia dentocariosa</name>
    <dbReference type="NCBI Taxonomy" id="2047"/>
    <lineage>
        <taxon>Bacteria</taxon>
        <taxon>Bacillati</taxon>
        <taxon>Actinomycetota</taxon>
        <taxon>Actinomycetes</taxon>
        <taxon>Micrococcales</taxon>
        <taxon>Micrococcaceae</taxon>
        <taxon>Rothia</taxon>
    </lineage>
</organism>
<accession>A0A5F0MBB6</accession>
<dbReference type="InterPro" id="IPR003325">
    <property type="entry name" value="TerD"/>
</dbReference>
<dbReference type="Pfam" id="PF02342">
    <property type="entry name" value="TerD"/>
    <property type="match status" value="1"/>
</dbReference>
<evidence type="ECO:0000313" key="3">
    <source>
        <dbReference type="EMBL" id="PEN15916.1"/>
    </source>
</evidence>
<dbReference type="PANTHER" id="PTHR32097">
    <property type="entry name" value="CAMP-BINDING PROTEIN 1-RELATED"/>
    <property type="match status" value="1"/>
</dbReference>
<evidence type="ECO:0000313" key="2">
    <source>
        <dbReference type="EMBL" id="PAK85410.1"/>
    </source>
</evidence>
<dbReference type="AlphaFoldDB" id="A0A269YJ77"/>
<dbReference type="Proteomes" id="UP000216195">
    <property type="component" value="Unassembled WGS sequence"/>
</dbReference>
<dbReference type="CDD" id="cd06974">
    <property type="entry name" value="TerD_like"/>
    <property type="match status" value="1"/>
</dbReference>
<dbReference type="EMBL" id="NCWU01000007">
    <property type="protein sequence ID" value="PAK85410.1"/>
    <property type="molecule type" value="Genomic_DNA"/>
</dbReference>
<dbReference type="EMBL" id="PDEV01000003">
    <property type="protein sequence ID" value="PEN15916.1"/>
    <property type="molecule type" value="Genomic_DNA"/>
</dbReference>
<feature type="domain" description="TerD" evidence="1">
    <location>
        <begin position="1"/>
        <end position="173"/>
    </location>
</feature>
<proteinExistence type="predicted"/>
<evidence type="ECO:0000259" key="1">
    <source>
        <dbReference type="Pfam" id="PF02342"/>
    </source>
</evidence>
<reference evidence="2 4" key="1">
    <citation type="submission" date="2017-04" db="EMBL/GenBank/DDBJ databases">
        <title>Kefir bacterial isolates.</title>
        <authorList>
            <person name="Kim Y."/>
            <person name="Blasche S."/>
            <person name="Patil K.R."/>
        </authorList>
    </citation>
    <scope>NUCLEOTIDE SEQUENCE [LARGE SCALE GENOMIC DNA]</scope>
    <source>
        <strain evidence="2 4">OG2-1</strain>
    </source>
</reference>
<reference evidence="3" key="2">
    <citation type="submission" date="2017-10" db="EMBL/GenBank/DDBJ databases">
        <title>Kefir isolates.</title>
        <authorList>
            <person name="Kim Y."/>
            <person name="Blasche S."/>
        </authorList>
    </citation>
    <scope>NUCLEOTIDE SEQUENCE [LARGE SCALE GENOMIC DNA]</scope>
    <source>
        <strain evidence="3">OG2-2</strain>
    </source>
</reference>
<sequence>MAINLSKGQKLDLSKDSSLTQVRLGLGWDPIKTKGLFGRIKEKAVDLDASVIGYDAAGNLLEVVFYGSLRSVNGSIIHHGDNLTGAGEGDDEVIDINLPGVDARVAFLALVITSYSGDQFSNVDNAFVRVENVATRQEMARFSMTEKGSHTGLMVALLARVGRGWELRAIGDPLPGAARTPRDVIDPVKRYLI</sequence>
<evidence type="ECO:0000313" key="5">
    <source>
        <dbReference type="Proteomes" id="UP000219947"/>
    </source>
</evidence>
<dbReference type="Gene3D" id="2.60.60.30">
    <property type="entry name" value="sav2460 like domains"/>
    <property type="match status" value="1"/>
</dbReference>
<accession>A0A269YJ77</accession>
<gene>
    <name evidence="2" type="ORF">B8W87_06935</name>
    <name evidence="3" type="ORF">CRM92_07405</name>
</gene>
<dbReference type="PANTHER" id="PTHR32097:SF17">
    <property type="entry name" value="CAMP-BINDING PROTEIN 1-RELATED"/>
    <property type="match status" value="1"/>
</dbReference>
<dbReference type="InterPro" id="IPR051324">
    <property type="entry name" value="Stress/Tellurium_Resist"/>
</dbReference>
<dbReference type="Proteomes" id="UP000219947">
    <property type="component" value="Unassembled WGS sequence"/>
</dbReference>
<dbReference type="RefSeq" id="WP_070740052.1">
    <property type="nucleotide sequence ID" value="NZ_CALIIF010000033.1"/>
</dbReference>
<evidence type="ECO:0000313" key="4">
    <source>
        <dbReference type="Proteomes" id="UP000216195"/>
    </source>
</evidence>
<comment type="caution">
    <text evidence="3">The sequence shown here is derived from an EMBL/GenBank/DDBJ whole genome shotgun (WGS) entry which is preliminary data.</text>
</comment>
<keyword evidence="5" id="KW-1185">Reference proteome</keyword>
<protein>
    <submittedName>
        <fullName evidence="3">Stress protein</fullName>
    </submittedName>
</protein>
<name>A0A269YJ77_9MICC</name>